<accession>A0ABT9YDA8</accession>
<sequence length="371" mass="42042">MMNNSISKNRIEGLDFARALAMFGMLLMNFVVVTGAKGNGSPMLVWFTNLFEGRAAATFVILAGIGISLMTRRARLTNEKALIQKTRFSLLKRSIFLFVLGMLLYTLGWAGDILHYYGVYMALATLLIMASPKIIVLLLFIFSLGAQFYQVAFDYMNGWSPTKPFLEYLDFWTVSGFLRNLFFNGFHPVFPWICFLFIGLLIGRLNLVESKIRKTILLVSSLTLIVTELLSRFLIYTFANSNVGTNSATFLFETGPIPPNLFYLLSNTASSLIIIILSMYVAEKFSHNLIIRSIIYSGQLALTHYVSHVVIGIGILLVMDRVILFNGFEHQPLSFTFLYSCLFFIGSILFSVLWRVRFKRGPIELVMRKCS</sequence>
<keyword evidence="5" id="KW-1185">Reference proteome</keyword>
<feature type="transmembrane region" description="Helical" evidence="1">
    <location>
        <begin position="261"/>
        <end position="282"/>
    </location>
</feature>
<dbReference type="EMBL" id="JAUSUA010000001">
    <property type="protein sequence ID" value="MDQ0205833.1"/>
    <property type="molecule type" value="Genomic_DNA"/>
</dbReference>
<evidence type="ECO:0000259" key="3">
    <source>
        <dbReference type="Pfam" id="PF07786"/>
    </source>
</evidence>
<feature type="transmembrane region" description="Helical" evidence="1">
    <location>
        <begin position="95"/>
        <end position="111"/>
    </location>
</feature>
<feature type="transmembrane region" description="Helical" evidence="1">
    <location>
        <begin position="16"/>
        <end position="36"/>
    </location>
</feature>
<evidence type="ECO:0000313" key="4">
    <source>
        <dbReference type="EMBL" id="MDQ0205833.1"/>
    </source>
</evidence>
<feature type="transmembrane region" description="Helical" evidence="1">
    <location>
        <begin position="294"/>
        <end position="317"/>
    </location>
</feature>
<feature type="transmembrane region" description="Helical" evidence="1">
    <location>
        <begin position="56"/>
        <end position="74"/>
    </location>
</feature>
<evidence type="ECO:0000256" key="1">
    <source>
        <dbReference type="SAM" id="Phobius"/>
    </source>
</evidence>
<name>A0ABT9YDA8_9BACI</name>
<dbReference type="InterPro" id="IPR012429">
    <property type="entry name" value="HGSNAT_cat"/>
</dbReference>
<organism evidence="4 5">
    <name type="scientific">Alkalicoccobacillus murimartini</name>
    <dbReference type="NCBI Taxonomy" id="171685"/>
    <lineage>
        <taxon>Bacteria</taxon>
        <taxon>Bacillati</taxon>
        <taxon>Bacillota</taxon>
        <taxon>Bacilli</taxon>
        <taxon>Bacillales</taxon>
        <taxon>Bacillaceae</taxon>
        <taxon>Alkalicoccobacillus</taxon>
    </lineage>
</organism>
<feature type="transmembrane region" description="Helical" evidence="1">
    <location>
        <begin position="337"/>
        <end position="358"/>
    </location>
</feature>
<keyword evidence="1" id="KW-0472">Membrane</keyword>
<feature type="domain" description="DUF418" evidence="2">
    <location>
        <begin position="260"/>
        <end position="370"/>
    </location>
</feature>
<feature type="transmembrane region" description="Helical" evidence="1">
    <location>
        <begin position="189"/>
        <end position="208"/>
    </location>
</feature>
<feature type="domain" description="Heparan-alpha-glucosaminide N-acetyltransferase catalytic" evidence="3">
    <location>
        <begin position="10"/>
        <end position="213"/>
    </location>
</feature>
<evidence type="ECO:0000259" key="2">
    <source>
        <dbReference type="Pfam" id="PF04235"/>
    </source>
</evidence>
<dbReference type="Proteomes" id="UP001225034">
    <property type="component" value="Unassembled WGS sequence"/>
</dbReference>
<feature type="transmembrane region" description="Helical" evidence="1">
    <location>
        <begin position="117"/>
        <end position="144"/>
    </location>
</feature>
<dbReference type="Pfam" id="PF04235">
    <property type="entry name" value="DUF418"/>
    <property type="match status" value="1"/>
</dbReference>
<dbReference type="RefSeq" id="WP_370873599.1">
    <property type="nucleotide sequence ID" value="NZ_JAUSUA010000001.1"/>
</dbReference>
<dbReference type="PANTHER" id="PTHR30590">
    <property type="entry name" value="INNER MEMBRANE PROTEIN"/>
    <property type="match status" value="1"/>
</dbReference>
<evidence type="ECO:0000313" key="5">
    <source>
        <dbReference type="Proteomes" id="UP001225034"/>
    </source>
</evidence>
<dbReference type="PANTHER" id="PTHR30590:SF3">
    <property type="entry name" value="HYPOTHETICAL MEMBRANE SPANNING PROTEIN"/>
    <property type="match status" value="1"/>
</dbReference>
<feature type="transmembrane region" description="Helical" evidence="1">
    <location>
        <begin position="215"/>
        <end position="239"/>
    </location>
</feature>
<comment type="caution">
    <text evidence="4">The sequence shown here is derived from an EMBL/GenBank/DDBJ whole genome shotgun (WGS) entry which is preliminary data.</text>
</comment>
<dbReference type="Pfam" id="PF07786">
    <property type="entry name" value="HGSNAT_cat"/>
    <property type="match status" value="1"/>
</dbReference>
<keyword evidence="1" id="KW-0812">Transmembrane</keyword>
<gene>
    <name evidence="4" type="ORF">J2S05_000607</name>
</gene>
<dbReference type="InterPro" id="IPR052529">
    <property type="entry name" value="Bact_Transport_Assoc"/>
</dbReference>
<keyword evidence="1" id="KW-1133">Transmembrane helix</keyword>
<dbReference type="InterPro" id="IPR007349">
    <property type="entry name" value="DUF418"/>
</dbReference>
<reference evidence="4 5" key="1">
    <citation type="submission" date="2023-07" db="EMBL/GenBank/DDBJ databases">
        <title>Genomic Encyclopedia of Type Strains, Phase IV (KMG-IV): sequencing the most valuable type-strain genomes for metagenomic binning, comparative biology and taxonomic classification.</title>
        <authorList>
            <person name="Goeker M."/>
        </authorList>
    </citation>
    <scope>NUCLEOTIDE SEQUENCE [LARGE SCALE GENOMIC DNA]</scope>
    <source>
        <strain evidence="4 5">DSM 19154</strain>
    </source>
</reference>
<protein>
    <submittedName>
        <fullName evidence="4">Membrane protein YeiB</fullName>
    </submittedName>
</protein>
<proteinExistence type="predicted"/>